<dbReference type="Proteomes" id="UP001163115">
    <property type="component" value="Chromosome"/>
</dbReference>
<gene>
    <name evidence="4" type="ORF">OW255_07255</name>
</gene>
<dbReference type="InterPro" id="IPR005025">
    <property type="entry name" value="FMN_Rdtase-like_dom"/>
</dbReference>
<evidence type="ECO:0000313" key="5">
    <source>
        <dbReference type="Proteomes" id="UP001163115"/>
    </source>
</evidence>
<proteinExistence type="predicted"/>
<dbReference type="Pfam" id="PF03358">
    <property type="entry name" value="FMN_red"/>
    <property type="match status" value="1"/>
</dbReference>
<dbReference type="Gene3D" id="3.40.50.360">
    <property type="match status" value="1"/>
</dbReference>
<sequence length="180" mass="19975">MAKRIVLLNGSPRKNGNTELLANAFIKGAKDSGNTVTSFHVGRMKISGCMDCKYCHSHPGECVQKDDMQEIYNALYRADILVFASPVYWFGMTAHIKSAIDRMYAASYKEMPITSTALLAVYEDTNTDTIKPTISQYKAMIQYLGWKDCGIITQSEVLNKGDIEGKQSLTDAENLGKSIQ</sequence>
<evidence type="ECO:0000259" key="3">
    <source>
        <dbReference type="Pfam" id="PF03358"/>
    </source>
</evidence>
<keyword evidence="5" id="KW-1185">Reference proteome</keyword>
<organism evidence="4 5">
    <name type="scientific">Lacrimispora xylanolytica</name>
    <dbReference type="NCBI Taxonomy" id="29375"/>
    <lineage>
        <taxon>Bacteria</taxon>
        <taxon>Bacillati</taxon>
        <taxon>Bacillota</taxon>
        <taxon>Clostridia</taxon>
        <taxon>Lachnospirales</taxon>
        <taxon>Lachnospiraceae</taxon>
        <taxon>Lacrimispora</taxon>
    </lineage>
</organism>
<accession>A0ABY7AGD4</accession>
<dbReference type="EMBL" id="CP113524">
    <property type="protein sequence ID" value="WAJ25298.1"/>
    <property type="molecule type" value="Genomic_DNA"/>
</dbReference>
<protein>
    <submittedName>
        <fullName evidence="4">Flavodoxin family protein</fullName>
    </submittedName>
</protein>
<dbReference type="InterPro" id="IPR029039">
    <property type="entry name" value="Flavoprotein-like_sf"/>
</dbReference>
<dbReference type="SUPFAM" id="SSF52218">
    <property type="entry name" value="Flavoproteins"/>
    <property type="match status" value="1"/>
</dbReference>
<evidence type="ECO:0000256" key="2">
    <source>
        <dbReference type="ARBA" id="ARBA00022643"/>
    </source>
</evidence>
<dbReference type="PANTHER" id="PTHR43278:SF4">
    <property type="entry name" value="NAD(P)H-DEPENDENT FMN-CONTAINING OXIDOREDUCTASE YWQN-RELATED"/>
    <property type="match status" value="1"/>
</dbReference>
<dbReference type="RefSeq" id="WP_268116165.1">
    <property type="nucleotide sequence ID" value="NZ_CP113524.1"/>
</dbReference>
<feature type="domain" description="NADPH-dependent FMN reductase-like" evidence="3">
    <location>
        <begin position="4"/>
        <end position="111"/>
    </location>
</feature>
<evidence type="ECO:0000256" key="1">
    <source>
        <dbReference type="ARBA" id="ARBA00022630"/>
    </source>
</evidence>
<name>A0ABY7AGD4_9FIRM</name>
<dbReference type="InterPro" id="IPR051796">
    <property type="entry name" value="ISF_SsuE-like"/>
</dbReference>
<keyword evidence="2" id="KW-0288">FMN</keyword>
<evidence type="ECO:0000313" key="4">
    <source>
        <dbReference type="EMBL" id="WAJ25298.1"/>
    </source>
</evidence>
<keyword evidence="1" id="KW-0285">Flavoprotein</keyword>
<reference evidence="4" key="1">
    <citation type="submission" date="2022-11" db="EMBL/GenBank/DDBJ databases">
        <title>Lacrimispora xylanolytica sy1, complete genome.</title>
        <authorList>
            <person name="Choi S."/>
        </authorList>
    </citation>
    <scope>NUCLEOTIDE SEQUENCE</scope>
    <source>
        <strain evidence="4">Sy1</strain>
    </source>
</reference>
<dbReference type="PANTHER" id="PTHR43278">
    <property type="entry name" value="NAD(P)H-DEPENDENT FMN-CONTAINING OXIDOREDUCTASE YWQN-RELATED"/>
    <property type="match status" value="1"/>
</dbReference>